<dbReference type="InterPro" id="IPR023198">
    <property type="entry name" value="PGP-like_dom2"/>
</dbReference>
<proteinExistence type="predicted"/>
<dbReference type="Gene3D" id="3.40.50.1000">
    <property type="entry name" value="HAD superfamily/HAD-like"/>
    <property type="match status" value="1"/>
</dbReference>
<dbReference type="InterPro" id="IPR036412">
    <property type="entry name" value="HAD-like_sf"/>
</dbReference>
<dbReference type="SFLD" id="SFLDG01129">
    <property type="entry name" value="C1.5:_HAD__Beta-PGM__Phosphata"/>
    <property type="match status" value="1"/>
</dbReference>
<dbReference type="SUPFAM" id="SSF56784">
    <property type="entry name" value="HAD-like"/>
    <property type="match status" value="1"/>
</dbReference>
<gene>
    <name evidence="1" type="ORF">DW687_00015</name>
</gene>
<dbReference type="NCBIfam" id="TIGR01509">
    <property type="entry name" value="HAD-SF-IA-v3"/>
    <property type="match status" value="1"/>
</dbReference>
<dbReference type="AlphaFoldDB" id="A0A3E3E2E3"/>
<dbReference type="RefSeq" id="WP_117530787.1">
    <property type="nucleotide sequence ID" value="NZ_QUSM01000001.1"/>
</dbReference>
<dbReference type="InterPro" id="IPR050155">
    <property type="entry name" value="HAD-like_hydrolase_sf"/>
</dbReference>
<dbReference type="InterPro" id="IPR041492">
    <property type="entry name" value="HAD_2"/>
</dbReference>
<dbReference type="GO" id="GO:0008967">
    <property type="term" value="F:phosphoglycolate phosphatase activity"/>
    <property type="evidence" value="ECO:0007669"/>
    <property type="project" value="TreeGrafter"/>
</dbReference>
<dbReference type="PANTHER" id="PTHR43434">
    <property type="entry name" value="PHOSPHOGLYCOLATE PHOSPHATASE"/>
    <property type="match status" value="1"/>
</dbReference>
<dbReference type="SFLD" id="SFLDS00003">
    <property type="entry name" value="Haloacid_Dehalogenase"/>
    <property type="match status" value="1"/>
</dbReference>
<protein>
    <submittedName>
        <fullName evidence="1">HAD family phosphatase</fullName>
    </submittedName>
</protein>
<accession>A0A3E3E2E3</accession>
<sequence length="214" mass="24450">MNNKLLIFDFDGTLVNSLPLWQKVDEIFFNKRRSINYSSEDIDFRPMSIEEAAIEAKNFYGIKDSIESIMNEWIEIVDGLYLTENILRSGAKELISKAKKQNYKLAVGTNNTIRLVDGFLKKEGIRKYFDLILTANDVENSKPAPDIFLGIADKLKVKPENSIVIEDSLSGTTAGKAANMFTYTIKEDESLEHKDEILKITDKYIYSLNEVELF</sequence>
<dbReference type="InterPro" id="IPR023214">
    <property type="entry name" value="HAD_sf"/>
</dbReference>
<dbReference type="Pfam" id="PF13419">
    <property type="entry name" value="HAD_2"/>
    <property type="match status" value="1"/>
</dbReference>
<dbReference type="NCBIfam" id="TIGR01549">
    <property type="entry name" value="HAD-SF-IA-v1"/>
    <property type="match status" value="1"/>
</dbReference>
<dbReference type="EMBL" id="QUSM01000001">
    <property type="protein sequence ID" value="RGD75742.1"/>
    <property type="molecule type" value="Genomic_DNA"/>
</dbReference>
<evidence type="ECO:0000313" key="1">
    <source>
        <dbReference type="EMBL" id="RGD75742.1"/>
    </source>
</evidence>
<dbReference type="InterPro" id="IPR006439">
    <property type="entry name" value="HAD-SF_hydro_IA"/>
</dbReference>
<reference evidence="1 2" key="1">
    <citation type="submission" date="2018-08" db="EMBL/GenBank/DDBJ databases">
        <title>A genome reference for cultivated species of the human gut microbiota.</title>
        <authorList>
            <person name="Zou Y."/>
            <person name="Xue W."/>
            <person name="Luo G."/>
        </authorList>
    </citation>
    <scope>NUCLEOTIDE SEQUENCE [LARGE SCALE GENOMIC DNA]</scope>
    <source>
        <strain evidence="1 2">AM25-6</strain>
    </source>
</reference>
<evidence type="ECO:0000313" key="2">
    <source>
        <dbReference type="Proteomes" id="UP000261212"/>
    </source>
</evidence>
<dbReference type="CDD" id="cd07505">
    <property type="entry name" value="HAD_BPGM-like"/>
    <property type="match status" value="1"/>
</dbReference>
<dbReference type="PROSITE" id="PS01228">
    <property type="entry name" value="COF_1"/>
    <property type="match status" value="1"/>
</dbReference>
<dbReference type="GO" id="GO:0006281">
    <property type="term" value="P:DNA repair"/>
    <property type="evidence" value="ECO:0007669"/>
    <property type="project" value="TreeGrafter"/>
</dbReference>
<dbReference type="PRINTS" id="PR00413">
    <property type="entry name" value="HADHALOGNASE"/>
</dbReference>
<comment type="caution">
    <text evidence="1">The sequence shown here is derived from an EMBL/GenBank/DDBJ whole genome shotgun (WGS) entry which is preliminary data.</text>
</comment>
<organism evidence="1 2">
    <name type="scientific">Anaerofustis stercorihominis</name>
    <dbReference type="NCBI Taxonomy" id="214853"/>
    <lineage>
        <taxon>Bacteria</taxon>
        <taxon>Bacillati</taxon>
        <taxon>Bacillota</taxon>
        <taxon>Clostridia</taxon>
        <taxon>Eubacteriales</taxon>
        <taxon>Eubacteriaceae</taxon>
        <taxon>Anaerofustis</taxon>
    </lineage>
</organism>
<dbReference type="Proteomes" id="UP000261212">
    <property type="component" value="Unassembled WGS sequence"/>
</dbReference>
<dbReference type="PANTHER" id="PTHR43434:SF1">
    <property type="entry name" value="PHOSPHOGLYCOLATE PHOSPHATASE"/>
    <property type="match status" value="1"/>
</dbReference>
<name>A0A3E3E2E3_9FIRM</name>
<dbReference type="Gene3D" id="1.10.150.240">
    <property type="entry name" value="Putative phosphatase, domain 2"/>
    <property type="match status" value="1"/>
</dbReference>